<comment type="subcellular location">
    <subcellularLocation>
        <location evidence="1">Membrane</location>
        <topology evidence="1">Multi-pass membrane protein</topology>
    </subcellularLocation>
</comment>
<dbReference type="GO" id="GO:0016020">
    <property type="term" value="C:membrane"/>
    <property type="evidence" value="ECO:0007669"/>
    <property type="project" value="UniProtKB-SubCell"/>
</dbReference>
<keyword evidence="4 6" id="KW-1133">Transmembrane helix</keyword>
<comment type="caution">
    <text evidence="7">The sequence shown here is derived from an EMBL/GenBank/DDBJ whole genome shotgun (WGS) entry which is preliminary data.</text>
</comment>
<feature type="transmembrane region" description="Helical" evidence="6">
    <location>
        <begin position="278"/>
        <end position="298"/>
    </location>
</feature>
<gene>
    <name evidence="7" type="ORF">SAMN05428983_4508</name>
</gene>
<feature type="transmembrane region" description="Helical" evidence="6">
    <location>
        <begin position="488"/>
        <end position="512"/>
    </location>
</feature>
<dbReference type="InterPro" id="IPR036259">
    <property type="entry name" value="MFS_trans_sf"/>
</dbReference>
<evidence type="ECO:0000256" key="1">
    <source>
        <dbReference type="ARBA" id="ARBA00004141"/>
    </source>
</evidence>
<evidence type="ECO:0000256" key="2">
    <source>
        <dbReference type="ARBA" id="ARBA00022448"/>
    </source>
</evidence>
<evidence type="ECO:0000256" key="3">
    <source>
        <dbReference type="ARBA" id="ARBA00022692"/>
    </source>
</evidence>
<feature type="transmembrane region" description="Helical" evidence="6">
    <location>
        <begin position="240"/>
        <end position="258"/>
    </location>
</feature>
<feature type="transmembrane region" description="Helical" evidence="6">
    <location>
        <begin position="20"/>
        <end position="39"/>
    </location>
</feature>
<name>A0A7Z7FT65_9HYPH</name>
<dbReference type="AlphaFoldDB" id="A0A7Z7FT65"/>
<dbReference type="EMBL" id="FNEW01000007">
    <property type="protein sequence ID" value="SDK30885.1"/>
    <property type="molecule type" value="Genomic_DNA"/>
</dbReference>
<keyword evidence="2" id="KW-0813">Transport</keyword>
<dbReference type="PANTHER" id="PTHR42718:SF9">
    <property type="entry name" value="MAJOR FACILITATOR SUPERFAMILY MULTIDRUG TRANSPORTER MFSC"/>
    <property type="match status" value="1"/>
</dbReference>
<feature type="transmembrane region" description="Helical" evidence="6">
    <location>
        <begin position="344"/>
        <end position="365"/>
    </location>
</feature>
<dbReference type="Gene3D" id="1.20.1250.20">
    <property type="entry name" value="MFS general substrate transporter like domains"/>
    <property type="match status" value="1"/>
</dbReference>
<reference evidence="7 8" key="1">
    <citation type="submission" date="2016-10" db="EMBL/GenBank/DDBJ databases">
        <authorList>
            <person name="Varghese N."/>
            <person name="Submissions S."/>
        </authorList>
    </citation>
    <scope>NUCLEOTIDE SEQUENCE [LARGE SCALE GENOMIC DNA]</scope>
    <source>
        <strain evidence="7 8">PDC82</strain>
    </source>
</reference>
<dbReference type="Proteomes" id="UP000198917">
    <property type="component" value="Unassembled WGS sequence"/>
</dbReference>
<feature type="transmembrane region" description="Helical" evidence="6">
    <location>
        <begin position="177"/>
        <end position="196"/>
    </location>
</feature>
<evidence type="ECO:0000256" key="4">
    <source>
        <dbReference type="ARBA" id="ARBA00022989"/>
    </source>
</evidence>
<accession>A0A7Z7FT65</accession>
<dbReference type="InterPro" id="IPR011701">
    <property type="entry name" value="MFS"/>
</dbReference>
<proteinExistence type="predicted"/>
<feature type="transmembrane region" description="Helical" evidence="6">
    <location>
        <begin position="88"/>
        <end position="106"/>
    </location>
</feature>
<keyword evidence="5 6" id="KW-0472">Membrane</keyword>
<evidence type="ECO:0000313" key="7">
    <source>
        <dbReference type="EMBL" id="SDK30885.1"/>
    </source>
</evidence>
<dbReference type="GO" id="GO:0022857">
    <property type="term" value="F:transmembrane transporter activity"/>
    <property type="evidence" value="ECO:0007669"/>
    <property type="project" value="InterPro"/>
</dbReference>
<evidence type="ECO:0000313" key="8">
    <source>
        <dbReference type="Proteomes" id="UP000198917"/>
    </source>
</evidence>
<organism evidence="7 8">
    <name type="scientific">Agrobacterium fabrum</name>
    <dbReference type="NCBI Taxonomy" id="1176649"/>
    <lineage>
        <taxon>Bacteria</taxon>
        <taxon>Pseudomonadati</taxon>
        <taxon>Pseudomonadota</taxon>
        <taxon>Alphaproteobacteria</taxon>
        <taxon>Hyphomicrobiales</taxon>
        <taxon>Rhizobiaceae</taxon>
        <taxon>Rhizobium/Agrobacterium group</taxon>
        <taxon>Agrobacterium</taxon>
        <taxon>Agrobacterium tumefaciens complex</taxon>
    </lineage>
</organism>
<feature type="transmembrane region" description="Helical" evidence="6">
    <location>
        <begin position="142"/>
        <end position="165"/>
    </location>
</feature>
<dbReference type="RefSeq" id="WP_037222500.1">
    <property type="nucleotide sequence ID" value="NZ_FNEW01000007.1"/>
</dbReference>
<feature type="transmembrane region" description="Helical" evidence="6">
    <location>
        <begin position="318"/>
        <end position="337"/>
    </location>
</feature>
<feature type="transmembrane region" description="Helical" evidence="6">
    <location>
        <begin position="59"/>
        <end position="81"/>
    </location>
</feature>
<feature type="transmembrane region" description="Helical" evidence="6">
    <location>
        <begin position="208"/>
        <end position="228"/>
    </location>
</feature>
<protein>
    <submittedName>
        <fullName evidence="7">MFS transporter, DHA2 family, multidrug resistance protein</fullName>
    </submittedName>
</protein>
<dbReference type="PANTHER" id="PTHR42718">
    <property type="entry name" value="MAJOR FACILITATOR SUPERFAMILY MULTIDRUG TRANSPORTER MFSC"/>
    <property type="match status" value="1"/>
</dbReference>
<dbReference type="SUPFAM" id="SSF103473">
    <property type="entry name" value="MFS general substrate transporter"/>
    <property type="match status" value="1"/>
</dbReference>
<evidence type="ECO:0000256" key="6">
    <source>
        <dbReference type="SAM" id="Phobius"/>
    </source>
</evidence>
<feature type="transmembrane region" description="Helical" evidence="6">
    <location>
        <begin position="377"/>
        <end position="396"/>
    </location>
</feature>
<sequence length="527" mass="57067">MRNILRLPPRGTARPTHHPILAVCAVLLGPFIVGFHSRLFGIGLVDLRAAFGLGVDESAWLNTLSTAPQIVLAPCVAWLAATFGVRRVTVIPALLYAMLSLAIPFVRQFELLALLHVIHGTLLGVFVPATLLIIFRNLPVRWWVSAIAIYAFRSAFTANAGTALLDFYVQHLGWQYLYWQDVALAPVMAILALFGAPHEEVDQDLVQHADWGGMLLLGFGLGLLFVAIDQGNRLDWFENGFVTAAIVGGCVLVVAFFVNEAVVKKPWANIRVVGARNIALLLSIALLYLLSALSNTSLISNYLTTLPQLRPEQIGQTLVIWCCIPLFMLTPMAVWAMHRIDGRWVLLIGLSCFASAALLGTGLTGDWSGDNFRTMCVLQGAGHILTFLPIIVLTIGNASPRNATALAAYIQVVRLLGTETAQALMTTFLRKREQLYSFLIGLNVEKGGDLPVAALSGLTRRLAPLGQATAQLRGTGILGQAVQRQANVLSFIDGFWVTFWAAAAGLVVLAFVTKAPPGPLTKSHLTV</sequence>
<evidence type="ECO:0000256" key="5">
    <source>
        <dbReference type="ARBA" id="ARBA00023136"/>
    </source>
</evidence>
<dbReference type="Pfam" id="PF07690">
    <property type="entry name" value="MFS_1"/>
    <property type="match status" value="1"/>
</dbReference>
<feature type="transmembrane region" description="Helical" evidence="6">
    <location>
        <begin position="112"/>
        <end position="135"/>
    </location>
</feature>
<keyword evidence="3 6" id="KW-0812">Transmembrane</keyword>